<evidence type="ECO:0000259" key="2">
    <source>
        <dbReference type="Pfam" id="PF13460"/>
    </source>
</evidence>
<reference evidence="3" key="1">
    <citation type="journal article" date="2021" name="Nat. Commun.">
        <title>Genetic determinants of endophytism in the Arabidopsis root mycobiome.</title>
        <authorList>
            <person name="Mesny F."/>
            <person name="Miyauchi S."/>
            <person name="Thiergart T."/>
            <person name="Pickel B."/>
            <person name="Atanasova L."/>
            <person name="Karlsson M."/>
            <person name="Huettel B."/>
            <person name="Barry K.W."/>
            <person name="Haridas S."/>
            <person name="Chen C."/>
            <person name="Bauer D."/>
            <person name="Andreopoulos W."/>
            <person name="Pangilinan J."/>
            <person name="LaButti K."/>
            <person name="Riley R."/>
            <person name="Lipzen A."/>
            <person name="Clum A."/>
            <person name="Drula E."/>
            <person name="Henrissat B."/>
            <person name="Kohler A."/>
            <person name="Grigoriev I.V."/>
            <person name="Martin F.M."/>
            <person name="Hacquard S."/>
        </authorList>
    </citation>
    <scope>NUCLEOTIDE SEQUENCE</scope>
    <source>
        <strain evidence="3">MPI-CAGE-CH-0243</strain>
    </source>
</reference>
<dbReference type="Pfam" id="PF13460">
    <property type="entry name" value="NAD_binding_10"/>
    <property type="match status" value="1"/>
</dbReference>
<dbReference type="PANTHER" id="PTHR43355:SF2">
    <property type="entry name" value="FLAVIN REDUCTASE (NADPH)"/>
    <property type="match status" value="1"/>
</dbReference>
<dbReference type="PANTHER" id="PTHR43355">
    <property type="entry name" value="FLAVIN REDUCTASE (NADPH)"/>
    <property type="match status" value="1"/>
</dbReference>
<keyword evidence="4" id="KW-1185">Reference proteome</keyword>
<dbReference type="InterPro" id="IPR036291">
    <property type="entry name" value="NAD(P)-bd_dom_sf"/>
</dbReference>
<protein>
    <recommendedName>
        <fullName evidence="2">NAD(P)-binding domain-containing protein</fullName>
    </recommendedName>
</protein>
<evidence type="ECO:0000256" key="1">
    <source>
        <dbReference type="ARBA" id="ARBA00038376"/>
    </source>
</evidence>
<evidence type="ECO:0000313" key="3">
    <source>
        <dbReference type="EMBL" id="KAH7136149.1"/>
    </source>
</evidence>
<dbReference type="SUPFAM" id="SSF51735">
    <property type="entry name" value="NAD(P)-binding Rossmann-fold domains"/>
    <property type="match status" value="1"/>
</dbReference>
<organism evidence="3 4">
    <name type="scientific">Dendryphion nanum</name>
    <dbReference type="NCBI Taxonomy" id="256645"/>
    <lineage>
        <taxon>Eukaryota</taxon>
        <taxon>Fungi</taxon>
        <taxon>Dikarya</taxon>
        <taxon>Ascomycota</taxon>
        <taxon>Pezizomycotina</taxon>
        <taxon>Dothideomycetes</taxon>
        <taxon>Pleosporomycetidae</taxon>
        <taxon>Pleosporales</taxon>
        <taxon>Torulaceae</taxon>
        <taxon>Dendryphion</taxon>
    </lineage>
</organism>
<dbReference type="Proteomes" id="UP000700596">
    <property type="component" value="Unassembled WGS sequence"/>
</dbReference>
<comment type="caution">
    <text evidence="3">The sequence shown here is derived from an EMBL/GenBank/DDBJ whole genome shotgun (WGS) entry which is preliminary data.</text>
</comment>
<dbReference type="EMBL" id="JAGMWT010000002">
    <property type="protein sequence ID" value="KAH7136149.1"/>
    <property type="molecule type" value="Genomic_DNA"/>
</dbReference>
<dbReference type="Gene3D" id="3.40.50.720">
    <property type="entry name" value="NAD(P)-binding Rossmann-like Domain"/>
    <property type="match status" value="1"/>
</dbReference>
<name>A0A9P9EBC0_9PLEO</name>
<comment type="similarity">
    <text evidence="1">Belongs to the avfA family.</text>
</comment>
<dbReference type="InterPro" id="IPR016040">
    <property type="entry name" value="NAD(P)-bd_dom"/>
</dbReference>
<dbReference type="GO" id="GO:0042602">
    <property type="term" value="F:riboflavin reductase (NADPH) activity"/>
    <property type="evidence" value="ECO:0007669"/>
    <property type="project" value="TreeGrafter"/>
</dbReference>
<sequence length="219" mass="23741">MPRHILVFGGTSPVGIDFSRAALRDGHTLTLYVRNPSKIPAEIADKVNVVVGQLTDAHALEKAVGGGANTVVSFIGPVMDQLKKGTTPITDGYRLILPLLQKHNYSRGLFSSTSSYHVPEDSFSFLYSLVVNIIYLFFNAAYKEINSFSPLITALPADKLAWTIFRLPNLKNGEAKPVKAGFVGQGVGLTIERKGVAEWVLAEMEEGKWIGKSPAIANA</sequence>
<proteinExistence type="inferred from homology"/>
<dbReference type="OrthoDB" id="10254221at2759"/>
<gene>
    <name evidence="3" type="ORF">B0J11DRAFT_520027</name>
</gene>
<dbReference type="GO" id="GO:0004074">
    <property type="term" value="F:biliverdin reductase [NAD(P)H] activity"/>
    <property type="evidence" value="ECO:0007669"/>
    <property type="project" value="TreeGrafter"/>
</dbReference>
<feature type="domain" description="NAD(P)-binding" evidence="2">
    <location>
        <begin position="9"/>
        <end position="204"/>
    </location>
</feature>
<evidence type="ECO:0000313" key="4">
    <source>
        <dbReference type="Proteomes" id="UP000700596"/>
    </source>
</evidence>
<accession>A0A9P9EBC0</accession>
<dbReference type="AlphaFoldDB" id="A0A9P9EBC0"/>
<dbReference type="InterPro" id="IPR051606">
    <property type="entry name" value="Polyketide_Oxido-like"/>
</dbReference>